<keyword evidence="2" id="KW-1133">Transmembrane helix</keyword>
<dbReference type="SUPFAM" id="SSF51445">
    <property type="entry name" value="(Trans)glycosidases"/>
    <property type="match status" value="1"/>
</dbReference>
<dbReference type="OrthoDB" id="1740265at2759"/>
<evidence type="ECO:0000256" key="2">
    <source>
        <dbReference type="SAM" id="Phobius"/>
    </source>
</evidence>
<dbReference type="FunFam" id="3.90.400.10:FF:000001">
    <property type="entry name" value="Maltase A3, isoform A"/>
    <property type="match status" value="1"/>
</dbReference>
<dbReference type="PANTHER" id="PTHR10357">
    <property type="entry name" value="ALPHA-AMYLASE FAMILY MEMBER"/>
    <property type="match status" value="1"/>
</dbReference>
<evidence type="ECO:0000313" key="5">
    <source>
        <dbReference type="EnsemblMetazoa" id="CapteP225780"/>
    </source>
</evidence>
<dbReference type="InterPro" id="IPR006047">
    <property type="entry name" value="GH13_cat_dom"/>
</dbReference>
<feature type="transmembrane region" description="Helical" evidence="2">
    <location>
        <begin position="46"/>
        <end position="67"/>
    </location>
</feature>
<dbReference type="EMBL" id="KB311417">
    <property type="protein sequence ID" value="ELT89339.1"/>
    <property type="molecule type" value="Genomic_DNA"/>
</dbReference>
<dbReference type="HOGENOM" id="CLU_006462_2_3_1"/>
<dbReference type="InterPro" id="IPR013780">
    <property type="entry name" value="Glyco_hydro_b"/>
</dbReference>
<reference evidence="5" key="3">
    <citation type="submission" date="2015-06" db="UniProtKB">
        <authorList>
            <consortium name="EnsemblMetazoa"/>
        </authorList>
    </citation>
    <scope>IDENTIFICATION</scope>
</reference>
<keyword evidence="6" id="KW-1185">Reference proteome</keyword>
<dbReference type="InterPro" id="IPR045857">
    <property type="entry name" value="O16G_dom_2"/>
</dbReference>
<dbReference type="InterPro" id="IPR017853">
    <property type="entry name" value="GH"/>
</dbReference>
<accession>R7T6W3</accession>
<evidence type="ECO:0000256" key="1">
    <source>
        <dbReference type="ARBA" id="ARBA00023180"/>
    </source>
</evidence>
<sequence length="576" mass="65382">MSETRMRRANGSQPPSDRVQVVWSDEQQYHLEYSGQGEKMPLRDTIVMLMFAGSLISLVPILALGIAAPESSSESLWWKNGVVYEVEPVSFADGNGDAYGDFQGLIAKLPYIRDLGVSAIRLNPIFRSQLSSETFDISDYRDINPVIANSIDEFDQLVSKIHEFGLHLLLDLVPNHSSDNHAWFNASRHRQSPYDDFYVWHGGIRDSAGGRQSPNNWLTVDGQSAWTWDDSREQFYLHQFSQHQPDLNWRSENLQKQFLKVITFWMKHGVDGFHMWNIDHLVEAEDLTKSEPEGRPLFTQHQPENVKITSSWRKHMDSIDPNSVLLLDVKDTESLMAKWASYQATGVMPANRLLSEQIALECGGICVNEVIERISRASYHLPFNYTVTWALGEINLPRVAYEHGRKTASALQMLQMTLPGMASTCSGEELGLTDSTLSWTQRPLMPWFKSSGDDRSVEEQEPDRLSPLSVYKQLTRLRQEPAFKSIRMNTTVINENVYSFVRYAVGKFYTRYLVAVNLGLKESEDDYVMQAGPVAVPQNATLLVANFPTDLKIVNLKKLRLKPGDGVVVEFPSNTL</sequence>
<dbReference type="OMA" id="APFMLWD"/>
<dbReference type="Gene3D" id="2.60.40.1180">
    <property type="entry name" value="Golgi alpha-mannosidase II"/>
    <property type="match status" value="1"/>
</dbReference>
<dbReference type="Proteomes" id="UP000014760">
    <property type="component" value="Unassembled WGS sequence"/>
</dbReference>
<protein>
    <recommendedName>
        <fullName evidence="3">Glycosyl hydrolase family 13 catalytic domain-containing protein</fullName>
    </recommendedName>
</protein>
<dbReference type="Gene3D" id="3.90.400.10">
    <property type="entry name" value="Oligo-1,6-glucosidase, Domain 2"/>
    <property type="match status" value="1"/>
</dbReference>
<dbReference type="Pfam" id="PF00128">
    <property type="entry name" value="Alpha-amylase"/>
    <property type="match status" value="1"/>
</dbReference>
<evidence type="ECO:0000313" key="6">
    <source>
        <dbReference type="Proteomes" id="UP000014760"/>
    </source>
</evidence>
<dbReference type="SMART" id="SM00642">
    <property type="entry name" value="Aamy"/>
    <property type="match status" value="1"/>
</dbReference>
<dbReference type="STRING" id="283909.R7T6W3"/>
<dbReference type="Gene3D" id="3.20.20.80">
    <property type="entry name" value="Glycosidases"/>
    <property type="match status" value="1"/>
</dbReference>
<evidence type="ECO:0000313" key="4">
    <source>
        <dbReference type="EMBL" id="ELT89339.1"/>
    </source>
</evidence>
<keyword evidence="2" id="KW-0472">Membrane</keyword>
<name>R7T6W3_CAPTE</name>
<proteinExistence type="predicted"/>
<evidence type="ECO:0000259" key="3">
    <source>
        <dbReference type="SMART" id="SM00642"/>
    </source>
</evidence>
<organism evidence="4">
    <name type="scientific">Capitella teleta</name>
    <name type="common">Polychaete worm</name>
    <dbReference type="NCBI Taxonomy" id="283909"/>
    <lineage>
        <taxon>Eukaryota</taxon>
        <taxon>Metazoa</taxon>
        <taxon>Spiralia</taxon>
        <taxon>Lophotrochozoa</taxon>
        <taxon>Annelida</taxon>
        <taxon>Polychaeta</taxon>
        <taxon>Sedentaria</taxon>
        <taxon>Scolecida</taxon>
        <taxon>Capitellidae</taxon>
        <taxon>Capitella</taxon>
    </lineage>
</organism>
<dbReference type="EMBL" id="AMQN01003293">
    <property type="status" value="NOT_ANNOTATED_CDS"/>
    <property type="molecule type" value="Genomic_DNA"/>
</dbReference>
<keyword evidence="2" id="KW-0812">Transmembrane</keyword>
<reference evidence="6" key="1">
    <citation type="submission" date="2012-12" db="EMBL/GenBank/DDBJ databases">
        <authorList>
            <person name="Hellsten U."/>
            <person name="Grimwood J."/>
            <person name="Chapman J.A."/>
            <person name="Shapiro H."/>
            <person name="Aerts A."/>
            <person name="Otillar R.P."/>
            <person name="Terry A.Y."/>
            <person name="Boore J.L."/>
            <person name="Simakov O."/>
            <person name="Marletaz F."/>
            <person name="Cho S.-J."/>
            <person name="Edsinger-Gonzales E."/>
            <person name="Havlak P."/>
            <person name="Kuo D.-H."/>
            <person name="Larsson T."/>
            <person name="Lv J."/>
            <person name="Arendt D."/>
            <person name="Savage R."/>
            <person name="Osoegawa K."/>
            <person name="de Jong P."/>
            <person name="Lindberg D.R."/>
            <person name="Seaver E.C."/>
            <person name="Weisblat D.A."/>
            <person name="Putnam N.H."/>
            <person name="Grigoriev I.V."/>
            <person name="Rokhsar D.S."/>
        </authorList>
    </citation>
    <scope>NUCLEOTIDE SEQUENCE</scope>
    <source>
        <strain evidence="6">I ESC-2004</strain>
    </source>
</reference>
<feature type="domain" description="Glycosyl hydrolase family 13 catalytic" evidence="3">
    <location>
        <begin position="85"/>
        <end position="478"/>
    </location>
</feature>
<dbReference type="EnsemblMetazoa" id="CapteT225780">
    <property type="protein sequence ID" value="CapteP225780"/>
    <property type="gene ID" value="CapteG225780"/>
</dbReference>
<reference evidence="4 6" key="2">
    <citation type="journal article" date="2013" name="Nature">
        <title>Insights into bilaterian evolution from three spiralian genomes.</title>
        <authorList>
            <person name="Simakov O."/>
            <person name="Marletaz F."/>
            <person name="Cho S.J."/>
            <person name="Edsinger-Gonzales E."/>
            <person name="Havlak P."/>
            <person name="Hellsten U."/>
            <person name="Kuo D.H."/>
            <person name="Larsson T."/>
            <person name="Lv J."/>
            <person name="Arendt D."/>
            <person name="Savage R."/>
            <person name="Osoegawa K."/>
            <person name="de Jong P."/>
            <person name="Grimwood J."/>
            <person name="Chapman J.A."/>
            <person name="Shapiro H."/>
            <person name="Aerts A."/>
            <person name="Otillar R.P."/>
            <person name="Terry A.Y."/>
            <person name="Boore J.L."/>
            <person name="Grigoriev I.V."/>
            <person name="Lindberg D.R."/>
            <person name="Seaver E.C."/>
            <person name="Weisblat D.A."/>
            <person name="Putnam N.H."/>
            <person name="Rokhsar D.S."/>
        </authorList>
    </citation>
    <scope>NUCLEOTIDE SEQUENCE</scope>
    <source>
        <strain evidence="4 6">I ESC-2004</strain>
    </source>
</reference>
<dbReference type="AlphaFoldDB" id="R7T6W3"/>
<dbReference type="GO" id="GO:0005975">
    <property type="term" value="P:carbohydrate metabolic process"/>
    <property type="evidence" value="ECO:0007669"/>
    <property type="project" value="InterPro"/>
</dbReference>
<gene>
    <name evidence="4" type="ORF">CAPTEDRAFT_225780</name>
</gene>
<keyword evidence="1" id="KW-0325">Glycoprotein</keyword>
<dbReference type="PANTHER" id="PTHR10357:SF179">
    <property type="entry name" value="NEUTRAL AND BASIC AMINO ACID TRANSPORT PROTEIN RBAT"/>
    <property type="match status" value="1"/>
</dbReference>